<dbReference type="SUPFAM" id="SSF56672">
    <property type="entry name" value="DNA/RNA polymerases"/>
    <property type="match status" value="1"/>
</dbReference>
<dbReference type="AlphaFoldDB" id="A0A699XR45"/>
<feature type="non-terminal residue" evidence="1">
    <location>
        <position position="62"/>
    </location>
</feature>
<dbReference type="InterPro" id="IPR051320">
    <property type="entry name" value="Viral_Replic_Matur_Polypro"/>
</dbReference>
<comment type="caution">
    <text evidence="1">The sequence shown here is derived from an EMBL/GenBank/DDBJ whole genome shotgun (WGS) entry which is preliminary data.</text>
</comment>
<dbReference type="PANTHER" id="PTHR33064:SF37">
    <property type="entry name" value="RIBONUCLEASE H"/>
    <property type="match status" value="1"/>
</dbReference>
<feature type="non-terminal residue" evidence="1">
    <location>
        <position position="1"/>
    </location>
</feature>
<organism evidence="1">
    <name type="scientific">Tanacetum cinerariifolium</name>
    <name type="common">Dalmatian daisy</name>
    <name type="synonym">Chrysanthemum cinerariifolium</name>
    <dbReference type="NCBI Taxonomy" id="118510"/>
    <lineage>
        <taxon>Eukaryota</taxon>
        <taxon>Viridiplantae</taxon>
        <taxon>Streptophyta</taxon>
        <taxon>Embryophyta</taxon>
        <taxon>Tracheophyta</taxon>
        <taxon>Spermatophyta</taxon>
        <taxon>Magnoliopsida</taxon>
        <taxon>eudicotyledons</taxon>
        <taxon>Gunneridae</taxon>
        <taxon>Pentapetalae</taxon>
        <taxon>asterids</taxon>
        <taxon>campanulids</taxon>
        <taxon>Asterales</taxon>
        <taxon>Asteraceae</taxon>
        <taxon>Asteroideae</taxon>
        <taxon>Anthemideae</taxon>
        <taxon>Anthemidinae</taxon>
        <taxon>Tanacetum</taxon>
    </lineage>
</organism>
<dbReference type="FunFam" id="3.30.70.270:FF:000063">
    <property type="entry name" value="Zinc knuckle domaincontaining protein"/>
    <property type="match status" value="1"/>
</dbReference>
<protein>
    <recommendedName>
        <fullName evidence="2">Reverse transcriptase domain-containing protein</fullName>
    </recommendedName>
</protein>
<dbReference type="InterPro" id="IPR043128">
    <property type="entry name" value="Rev_trsase/Diguanyl_cyclase"/>
</dbReference>
<accession>A0A699XR45</accession>
<dbReference type="EMBL" id="BKCJ011877572">
    <property type="protein sequence ID" value="GFD60428.1"/>
    <property type="molecule type" value="Genomic_DNA"/>
</dbReference>
<evidence type="ECO:0008006" key="2">
    <source>
        <dbReference type="Google" id="ProtNLM"/>
    </source>
</evidence>
<gene>
    <name evidence="1" type="ORF">Tci_932397</name>
</gene>
<dbReference type="PANTHER" id="PTHR33064">
    <property type="entry name" value="POL PROTEIN"/>
    <property type="match status" value="1"/>
</dbReference>
<sequence>DEKIEKVKIWKTPTTVKDVQEFLGFANFHRNFVKDFSARARPLTELTKKDVEFQWGKEQEEA</sequence>
<dbReference type="InterPro" id="IPR043502">
    <property type="entry name" value="DNA/RNA_pol_sf"/>
</dbReference>
<name>A0A699XR45_TANCI</name>
<proteinExistence type="predicted"/>
<reference evidence="1" key="1">
    <citation type="journal article" date="2019" name="Sci. Rep.">
        <title>Draft genome of Tanacetum cinerariifolium, the natural source of mosquito coil.</title>
        <authorList>
            <person name="Yamashiro T."/>
            <person name="Shiraishi A."/>
            <person name="Satake H."/>
            <person name="Nakayama K."/>
        </authorList>
    </citation>
    <scope>NUCLEOTIDE SEQUENCE</scope>
</reference>
<dbReference type="Gene3D" id="3.30.70.270">
    <property type="match status" value="1"/>
</dbReference>
<evidence type="ECO:0000313" key="1">
    <source>
        <dbReference type="EMBL" id="GFD60428.1"/>
    </source>
</evidence>